<dbReference type="AlphaFoldDB" id="A0A392R8D7"/>
<keyword evidence="2" id="KW-1185">Reference proteome</keyword>
<name>A0A392R8D7_9FABA</name>
<protein>
    <submittedName>
        <fullName evidence="1">Uncharacterized protein</fullName>
    </submittedName>
</protein>
<reference evidence="1 2" key="1">
    <citation type="journal article" date="2018" name="Front. Plant Sci.">
        <title>Red Clover (Trifolium pratense) and Zigzag Clover (T. medium) - A Picture of Genomic Similarities and Differences.</title>
        <authorList>
            <person name="Dluhosova J."/>
            <person name="Istvanek J."/>
            <person name="Nedelnik J."/>
            <person name="Repkova J."/>
        </authorList>
    </citation>
    <scope>NUCLEOTIDE SEQUENCE [LARGE SCALE GENOMIC DNA]</scope>
    <source>
        <strain evidence="2">cv. 10/8</strain>
        <tissue evidence="1">Leaf</tissue>
    </source>
</reference>
<organism evidence="1 2">
    <name type="scientific">Trifolium medium</name>
    <dbReference type="NCBI Taxonomy" id="97028"/>
    <lineage>
        <taxon>Eukaryota</taxon>
        <taxon>Viridiplantae</taxon>
        <taxon>Streptophyta</taxon>
        <taxon>Embryophyta</taxon>
        <taxon>Tracheophyta</taxon>
        <taxon>Spermatophyta</taxon>
        <taxon>Magnoliopsida</taxon>
        <taxon>eudicotyledons</taxon>
        <taxon>Gunneridae</taxon>
        <taxon>Pentapetalae</taxon>
        <taxon>rosids</taxon>
        <taxon>fabids</taxon>
        <taxon>Fabales</taxon>
        <taxon>Fabaceae</taxon>
        <taxon>Papilionoideae</taxon>
        <taxon>50 kb inversion clade</taxon>
        <taxon>NPAAA clade</taxon>
        <taxon>Hologalegina</taxon>
        <taxon>IRL clade</taxon>
        <taxon>Trifolieae</taxon>
        <taxon>Trifolium</taxon>
    </lineage>
</organism>
<evidence type="ECO:0000313" key="2">
    <source>
        <dbReference type="Proteomes" id="UP000265520"/>
    </source>
</evidence>
<proteinExistence type="predicted"/>
<evidence type="ECO:0000313" key="1">
    <source>
        <dbReference type="EMBL" id="MCI32487.1"/>
    </source>
</evidence>
<comment type="caution">
    <text evidence="1">The sequence shown here is derived from an EMBL/GenBank/DDBJ whole genome shotgun (WGS) entry which is preliminary data.</text>
</comment>
<sequence length="119" mass="12887">ECKLKVAYVTPVKGIVVQIEVGLAQNSVDESVISPNDVVGRVLGPEHSGRVRCMDMGAAPTSTFRSNGVRLSHLSNSSTDASTSSSNFWQEKYTNLEAAFKAYIIMKEGRIPDQVADIL</sequence>
<feature type="non-terminal residue" evidence="1">
    <location>
        <position position="119"/>
    </location>
</feature>
<dbReference type="EMBL" id="LXQA010196012">
    <property type="protein sequence ID" value="MCI32487.1"/>
    <property type="molecule type" value="Genomic_DNA"/>
</dbReference>
<feature type="non-terminal residue" evidence="1">
    <location>
        <position position="1"/>
    </location>
</feature>
<accession>A0A392R8D7</accession>
<dbReference type="Proteomes" id="UP000265520">
    <property type="component" value="Unassembled WGS sequence"/>
</dbReference>